<keyword evidence="5 6" id="KW-0482">Metalloprotease</keyword>
<proteinExistence type="inferred from homology"/>
<gene>
    <name evidence="9" type="ORF">LMF89_00105</name>
</gene>
<evidence type="ECO:0000256" key="6">
    <source>
        <dbReference type="RuleBase" id="RU003983"/>
    </source>
</evidence>
<dbReference type="PANTHER" id="PTHR22726:SF1">
    <property type="entry name" value="METALLOENDOPEPTIDASE OMA1, MITOCHONDRIAL"/>
    <property type="match status" value="1"/>
</dbReference>
<dbReference type="Proteomes" id="UP001165492">
    <property type="component" value="Unassembled WGS sequence"/>
</dbReference>
<reference evidence="9" key="1">
    <citation type="submission" date="2021-11" db="EMBL/GenBank/DDBJ databases">
        <title>Description of a new species Pelosinus isolated from the bottom sediments of Lake Baikal.</title>
        <authorList>
            <person name="Zakharyuk A."/>
        </authorList>
    </citation>
    <scope>NUCLEOTIDE SEQUENCE</scope>
    <source>
        <strain evidence="9">Bkl1</strain>
    </source>
</reference>
<keyword evidence="1 6" id="KW-0645">Protease</keyword>
<dbReference type="EMBL" id="JAJHJB010000001">
    <property type="protein sequence ID" value="MCC5463761.1"/>
    <property type="molecule type" value="Genomic_DNA"/>
</dbReference>
<dbReference type="PANTHER" id="PTHR22726">
    <property type="entry name" value="METALLOENDOPEPTIDASE OMA1"/>
    <property type="match status" value="1"/>
</dbReference>
<evidence type="ECO:0000256" key="3">
    <source>
        <dbReference type="ARBA" id="ARBA00022801"/>
    </source>
</evidence>
<keyword evidence="10" id="KW-1185">Reference proteome</keyword>
<dbReference type="InterPro" id="IPR001915">
    <property type="entry name" value="Peptidase_M48"/>
</dbReference>
<dbReference type="RefSeq" id="WP_229533310.1">
    <property type="nucleotide sequence ID" value="NZ_JAJHJB010000001.1"/>
</dbReference>
<comment type="similarity">
    <text evidence="6">Belongs to the peptidase M48 family.</text>
</comment>
<evidence type="ECO:0000259" key="8">
    <source>
        <dbReference type="Pfam" id="PF01435"/>
    </source>
</evidence>
<evidence type="ECO:0000313" key="9">
    <source>
        <dbReference type="EMBL" id="MCC5463761.1"/>
    </source>
</evidence>
<feature type="domain" description="Peptidase M48" evidence="8">
    <location>
        <begin position="107"/>
        <end position="268"/>
    </location>
</feature>
<keyword evidence="4 6" id="KW-0862">Zinc</keyword>
<feature type="compositionally biased region" description="Basic and acidic residues" evidence="7">
    <location>
        <begin position="263"/>
        <end position="274"/>
    </location>
</feature>
<evidence type="ECO:0000256" key="5">
    <source>
        <dbReference type="ARBA" id="ARBA00023049"/>
    </source>
</evidence>
<accession>A0ABS8HKQ5</accession>
<evidence type="ECO:0000256" key="2">
    <source>
        <dbReference type="ARBA" id="ARBA00022723"/>
    </source>
</evidence>
<dbReference type="Pfam" id="PF01435">
    <property type="entry name" value="Peptidase_M48"/>
    <property type="match status" value="1"/>
</dbReference>
<dbReference type="InterPro" id="IPR051156">
    <property type="entry name" value="Mito/Outer_Membr_Metalloprot"/>
</dbReference>
<evidence type="ECO:0000256" key="1">
    <source>
        <dbReference type="ARBA" id="ARBA00022670"/>
    </source>
</evidence>
<dbReference type="CDD" id="cd07324">
    <property type="entry name" value="M48C_Oma1-like"/>
    <property type="match status" value="1"/>
</dbReference>
<evidence type="ECO:0000313" key="10">
    <source>
        <dbReference type="Proteomes" id="UP001165492"/>
    </source>
</evidence>
<keyword evidence="3 6" id="KW-0378">Hydrolase</keyword>
<evidence type="ECO:0000256" key="7">
    <source>
        <dbReference type="SAM" id="MobiDB-lite"/>
    </source>
</evidence>
<sequence length="370" mass="40146">MDLRTFFRKAVLGTGTLTLCFSLATGLFHPTKTEAINIGKLGGTVISTAKQQDEIKKSLDYYENDGRNELFEQLKASEGVNEDPDFNATLASIMTKLTSTIAKTEPSIQDKPYNYFINPQTAFNAFCSLGHNVSVNVGVFSFFDNNEDKIAAVVAHELVHGQKNHPINGAKKKLTVDFVQKVAGSQMSGGSKLAVDVVATNTKAVGITKPNEWESDNIAFSYITDAGYNPGAPAAVWQRVIDKMSSGGSKGLFDDVLNPSTHPGEKERRDNYSKKLTEYSNKKVTVNAATGEIKINNKSFMKPAAFANMSGIERSYLIAGNLAAAYHNNESLAQAHNDDGVIRLGEQAIVQPCPADTGADELVRILNEIK</sequence>
<evidence type="ECO:0000256" key="4">
    <source>
        <dbReference type="ARBA" id="ARBA00022833"/>
    </source>
</evidence>
<organism evidence="9 10">
    <name type="scientific">Pelosinus baikalensis</name>
    <dbReference type="NCBI Taxonomy" id="2892015"/>
    <lineage>
        <taxon>Bacteria</taxon>
        <taxon>Bacillati</taxon>
        <taxon>Bacillota</taxon>
        <taxon>Negativicutes</taxon>
        <taxon>Selenomonadales</taxon>
        <taxon>Sporomusaceae</taxon>
        <taxon>Pelosinus</taxon>
    </lineage>
</organism>
<feature type="region of interest" description="Disordered" evidence="7">
    <location>
        <begin position="252"/>
        <end position="274"/>
    </location>
</feature>
<comment type="caution">
    <text evidence="9">The sequence shown here is derived from an EMBL/GenBank/DDBJ whole genome shotgun (WGS) entry which is preliminary data.</text>
</comment>
<keyword evidence="2" id="KW-0479">Metal-binding</keyword>
<protein>
    <submittedName>
        <fullName evidence="9">M48 family metallopeptidase</fullName>
    </submittedName>
</protein>
<comment type="cofactor">
    <cofactor evidence="6">
        <name>Zn(2+)</name>
        <dbReference type="ChEBI" id="CHEBI:29105"/>
    </cofactor>
    <text evidence="6">Binds 1 zinc ion per subunit.</text>
</comment>
<name>A0ABS8HKQ5_9FIRM</name>